<feature type="domain" description="Putative DNA-binding" evidence="1">
    <location>
        <begin position="9"/>
        <end position="95"/>
    </location>
</feature>
<dbReference type="Proteomes" id="UP001254608">
    <property type="component" value="Unassembled WGS sequence"/>
</dbReference>
<dbReference type="EMBL" id="JAVRIC010000007">
    <property type="protein sequence ID" value="MDT0497054.1"/>
    <property type="molecule type" value="Genomic_DNA"/>
</dbReference>
<keyword evidence="4" id="KW-1185">Reference proteome</keyword>
<dbReference type="Gene3D" id="3.90.930.50">
    <property type="match status" value="1"/>
</dbReference>
<evidence type="ECO:0000313" key="4">
    <source>
        <dbReference type="Proteomes" id="UP001254608"/>
    </source>
</evidence>
<dbReference type="Gene3D" id="1.10.150.690">
    <property type="entry name" value="DUF2063"/>
    <property type="match status" value="1"/>
</dbReference>
<dbReference type="InterPro" id="IPR044922">
    <property type="entry name" value="DUF2063_N_sf"/>
</dbReference>
<feature type="domain" description="NGO1945-like C-terminal" evidence="2">
    <location>
        <begin position="148"/>
        <end position="243"/>
    </location>
</feature>
<evidence type="ECO:0000259" key="2">
    <source>
        <dbReference type="Pfam" id="PF22106"/>
    </source>
</evidence>
<dbReference type="Pfam" id="PF22106">
    <property type="entry name" value="NGO1945_C"/>
    <property type="match status" value="1"/>
</dbReference>
<dbReference type="RefSeq" id="WP_311364448.1">
    <property type="nucleotide sequence ID" value="NZ_JAVRIC010000007.1"/>
</dbReference>
<proteinExistence type="predicted"/>
<accession>A0ABU2WHE0</accession>
<sequence>MTEAAGLRELQMQFAAHLRDPAANPAPAGIEDRRLQIYCDLFYNNVQDFLANAFPVLRRILGDDAWHARVRHFYANHRAVSAQLYALAEEFADHLAAEAGTRVDDPPFLAELAHYEWVEMALLVDEDEIDAVEVDPDGDPMLGLPALSPLVWTLAYHWPVHKISPDFQPQQAPAQLTYLLVYRDRADKVRFMEVNAVTARLMELIESEPDTGNALMHRIAVEMQHPHPRSVVDGGAALLADLRARDIVLGTRRLA</sequence>
<name>A0ABU2WHE0_9GAMM</name>
<dbReference type="Pfam" id="PF09836">
    <property type="entry name" value="DUF2063"/>
    <property type="match status" value="1"/>
</dbReference>
<keyword evidence="3" id="KW-0238">DNA-binding</keyword>
<comment type="caution">
    <text evidence="3">The sequence shown here is derived from an EMBL/GenBank/DDBJ whole genome shotgun (WGS) entry which is preliminary data.</text>
</comment>
<gene>
    <name evidence="3" type="ORF">RM530_06695</name>
</gene>
<dbReference type="InterPro" id="IPR054098">
    <property type="entry name" value="NGO1945-like_C"/>
</dbReference>
<evidence type="ECO:0000313" key="3">
    <source>
        <dbReference type="EMBL" id="MDT0497054.1"/>
    </source>
</evidence>
<dbReference type="InterPro" id="IPR018640">
    <property type="entry name" value="DUF2063"/>
</dbReference>
<protein>
    <submittedName>
        <fullName evidence="3">DNA-binding domain-containing protein</fullName>
    </submittedName>
</protein>
<evidence type="ECO:0000259" key="1">
    <source>
        <dbReference type="Pfam" id="PF09836"/>
    </source>
</evidence>
<organism evidence="3 4">
    <name type="scientific">Banduia mediterranea</name>
    <dbReference type="NCBI Taxonomy" id="3075609"/>
    <lineage>
        <taxon>Bacteria</taxon>
        <taxon>Pseudomonadati</taxon>
        <taxon>Pseudomonadota</taxon>
        <taxon>Gammaproteobacteria</taxon>
        <taxon>Nevskiales</taxon>
        <taxon>Algiphilaceae</taxon>
        <taxon>Banduia</taxon>
    </lineage>
</organism>
<reference evidence="3 4" key="1">
    <citation type="submission" date="2023-09" db="EMBL/GenBank/DDBJ databases">
        <authorList>
            <person name="Rey-Velasco X."/>
        </authorList>
    </citation>
    <scope>NUCLEOTIDE SEQUENCE [LARGE SCALE GENOMIC DNA]</scope>
    <source>
        <strain evidence="3 4">W345</strain>
    </source>
</reference>
<dbReference type="GO" id="GO:0003677">
    <property type="term" value="F:DNA binding"/>
    <property type="evidence" value="ECO:0007669"/>
    <property type="project" value="UniProtKB-KW"/>
</dbReference>